<keyword evidence="4 6" id="KW-1133">Transmembrane helix</keyword>
<sequence length="383" mass="38805">MRHPTITLLLLMTGAVLVVGQLYVTIPLAADLGQRWQVSAAQASWAGSAFGFAYAAGFLLLGRLSDRLGRRRVLLAGLLATAAASVLVACATSFTMLLGTRAVQGLLAASFPPAALALVAEALPPARRPLGISLLSFAFLASAPLAQFLAAQSAGFGLPIMMAALALAYVLLAAGLSQTLPLPSPTTSEPVLTPMQSASQASPPALLGVWLAATTVLFGFVTFHAGAQAMGLEAAALQALRLAGLPPLLLSIAAAGLVRRIGTLATVRLGLILAATGLLAGWSGQFGALMVASVLLSAGIALAVPGLIGTLASRSSPETRARAMSRYTFALFMGASVAPPIAAVLAAQGWPVLLLVPAAALIGAAVIVGGWPTARIPHPKENR</sequence>
<feature type="transmembrane region" description="Helical" evidence="6">
    <location>
        <begin position="130"/>
        <end position="150"/>
    </location>
</feature>
<accession>A0A4Q7MC55</accession>
<dbReference type="PANTHER" id="PTHR43124">
    <property type="entry name" value="PURINE EFFLUX PUMP PBUE"/>
    <property type="match status" value="1"/>
</dbReference>
<dbReference type="InterPro" id="IPR011701">
    <property type="entry name" value="MFS"/>
</dbReference>
<feature type="transmembrane region" description="Helical" evidence="6">
    <location>
        <begin position="73"/>
        <end position="96"/>
    </location>
</feature>
<evidence type="ECO:0000256" key="6">
    <source>
        <dbReference type="SAM" id="Phobius"/>
    </source>
</evidence>
<feature type="transmembrane region" description="Helical" evidence="6">
    <location>
        <begin position="329"/>
        <end position="347"/>
    </location>
</feature>
<dbReference type="Gene3D" id="1.20.1250.20">
    <property type="entry name" value="MFS general substrate transporter like domains"/>
    <property type="match status" value="1"/>
</dbReference>
<evidence type="ECO:0000256" key="1">
    <source>
        <dbReference type="ARBA" id="ARBA00004651"/>
    </source>
</evidence>
<name>A0A4Q7MC55_9BURK</name>
<feature type="transmembrane region" description="Helical" evidence="6">
    <location>
        <begin position="156"/>
        <end position="176"/>
    </location>
</feature>
<dbReference type="RefSeq" id="WP_130487747.1">
    <property type="nucleotide sequence ID" value="NZ_CBCSEB010000005.1"/>
</dbReference>
<organism evidence="8 9">
    <name type="scientific">Kerstersia gyiorum</name>
    <dbReference type="NCBI Taxonomy" id="206506"/>
    <lineage>
        <taxon>Bacteria</taxon>
        <taxon>Pseudomonadati</taxon>
        <taxon>Pseudomonadota</taxon>
        <taxon>Betaproteobacteria</taxon>
        <taxon>Burkholderiales</taxon>
        <taxon>Alcaligenaceae</taxon>
        <taxon>Kerstersia</taxon>
    </lineage>
</organism>
<dbReference type="AlphaFoldDB" id="A0A4Q7MC55"/>
<keyword evidence="3 6" id="KW-0812">Transmembrane</keyword>
<feature type="transmembrane region" description="Helical" evidence="6">
    <location>
        <begin position="42"/>
        <end position="61"/>
    </location>
</feature>
<feature type="transmembrane region" description="Helical" evidence="6">
    <location>
        <begin position="205"/>
        <end position="227"/>
    </location>
</feature>
<evidence type="ECO:0000313" key="9">
    <source>
        <dbReference type="Proteomes" id="UP000292039"/>
    </source>
</evidence>
<evidence type="ECO:0000256" key="2">
    <source>
        <dbReference type="ARBA" id="ARBA00022475"/>
    </source>
</evidence>
<keyword evidence="2" id="KW-1003">Cell membrane</keyword>
<dbReference type="EMBL" id="SGWZ01000007">
    <property type="protein sequence ID" value="RZS64883.1"/>
    <property type="molecule type" value="Genomic_DNA"/>
</dbReference>
<feature type="transmembrane region" description="Helical" evidence="6">
    <location>
        <begin position="239"/>
        <end position="258"/>
    </location>
</feature>
<dbReference type="PANTHER" id="PTHR43124:SF3">
    <property type="entry name" value="CHLORAMPHENICOL EFFLUX PUMP RV0191"/>
    <property type="match status" value="1"/>
</dbReference>
<feature type="transmembrane region" description="Helical" evidence="6">
    <location>
        <begin position="265"/>
        <end position="282"/>
    </location>
</feature>
<dbReference type="InterPro" id="IPR005829">
    <property type="entry name" value="Sugar_transporter_CS"/>
</dbReference>
<feature type="transmembrane region" description="Helical" evidence="6">
    <location>
        <begin position="353"/>
        <end position="374"/>
    </location>
</feature>
<evidence type="ECO:0000259" key="7">
    <source>
        <dbReference type="PROSITE" id="PS50850"/>
    </source>
</evidence>
<reference evidence="8 9" key="1">
    <citation type="submission" date="2019-02" db="EMBL/GenBank/DDBJ databases">
        <title>Genomic Encyclopedia of Type Strains, Phase IV (KMG-IV): sequencing the most valuable type-strain genomes for metagenomic binning, comparative biology and taxonomic classification.</title>
        <authorList>
            <person name="Goeker M."/>
        </authorList>
    </citation>
    <scope>NUCLEOTIDE SEQUENCE [LARGE SCALE GENOMIC DNA]</scope>
    <source>
        <strain evidence="8 9">DSM 16618</strain>
    </source>
</reference>
<dbReference type="Pfam" id="PF07690">
    <property type="entry name" value="MFS_1"/>
    <property type="match status" value="1"/>
</dbReference>
<gene>
    <name evidence="8" type="ORF">EV679_3227</name>
</gene>
<evidence type="ECO:0000256" key="4">
    <source>
        <dbReference type="ARBA" id="ARBA00022989"/>
    </source>
</evidence>
<protein>
    <submittedName>
        <fullName evidence="8">Putative MFS family arabinose efflux permease</fullName>
    </submittedName>
</protein>
<dbReference type="GO" id="GO:0022857">
    <property type="term" value="F:transmembrane transporter activity"/>
    <property type="evidence" value="ECO:0007669"/>
    <property type="project" value="InterPro"/>
</dbReference>
<dbReference type="InterPro" id="IPR050189">
    <property type="entry name" value="MFS_Efflux_Transporters"/>
</dbReference>
<proteinExistence type="predicted"/>
<comment type="subcellular location">
    <subcellularLocation>
        <location evidence="1">Cell membrane</location>
        <topology evidence="1">Multi-pass membrane protein</topology>
    </subcellularLocation>
</comment>
<dbReference type="GO" id="GO:0005886">
    <property type="term" value="C:plasma membrane"/>
    <property type="evidence" value="ECO:0007669"/>
    <property type="project" value="UniProtKB-SubCell"/>
</dbReference>
<comment type="caution">
    <text evidence="8">The sequence shown here is derived from an EMBL/GenBank/DDBJ whole genome shotgun (WGS) entry which is preliminary data.</text>
</comment>
<feature type="transmembrane region" description="Helical" evidence="6">
    <location>
        <begin position="288"/>
        <end position="308"/>
    </location>
</feature>
<dbReference type="PROSITE" id="PS00216">
    <property type="entry name" value="SUGAR_TRANSPORT_1"/>
    <property type="match status" value="1"/>
</dbReference>
<dbReference type="InterPro" id="IPR020846">
    <property type="entry name" value="MFS_dom"/>
</dbReference>
<evidence type="ECO:0000256" key="5">
    <source>
        <dbReference type="ARBA" id="ARBA00023136"/>
    </source>
</evidence>
<dbReference type="SUPFAM" id="SSF103473">
    <property type="entry name" value="MFS general substrate transporter"/>
    <property type="match status" value="1"/>
</dbReference>
<dbReference type="PROSITE" id="PS50850">
    <property type="entry name" value="MFS"/>
    <property type="match status" value="1"/>
</dbReference>
<feature type="domain" description="Major facilitator superfamily (MFS) profile" evidence="7">
    <location>
        <begin position="7"/>
        <end position="375"/>
    </location>
</feature>
<evidence type="ECO:0000313" key="8">
    <source>
        <dbReference type="EMBL" id="RZS64883.1"/>
    </source>
</evidence>
<evidence type="ECO:0000256" key="3">
    <source>
        <dbReference type="ARBA" id="ARBA00022692"/>
    </source>
</evidence>
<dbReference type="InterPro" id="IPR036259">
    <property type="entry name" value="MFS_trans_sf"/>
</dbReference>
<feature type="transmembrane region" description="Helical" evidence="6">
    <location>
        <begin position="7"/>
        <end position="30"/>
    </location>
</feature>
<dbReference type="Proteomes" id="UP000292039">
    <property type="component" value="Unassembled WGS sequence"/>
</dbReference>
<feature type="transmembrane region" description="Helical" evidence="6">
    <location>
        <begin position="102"/>
        <end position="123"/>
    </location>
</feature>
<keyword evidence="5 6" id="KW-0472">Membrane</keyword>